<dbReference type="HOGENOM" id="CLU_2975947_0_0_6"/>
<gene>
    <name evidence="1" type="ORF">YSA_08699</name>
</gene>
<dbReference type="KEGG" id="ppi:YSA_08699"/>
<evidence type="ECO:0000313" key="1">
    <source>
        <dbReference type="EMBL" id="AFK71476.1"/>
    </source>
</evidence>
<protein>
    <submittedName>
        <fullName evidence="1">Uncharacterized protein</fullName>
    </submittedName>
</protein>
<name>I3V155_PSEPU</name>
<evidence type="ECO:0000313" key="2">
    <source>
        <dbReference type="Proteomes" id="UP000005268"/>
    </source>
</evidence>
<dbReference type="Proteomes" id="UP000005268">
    <property type="component" value="Chromosome"/>
</dbReference>
<reference evidence="1 2" key="1">
    <citation type="journal article" date="2012" name="J. Bacteriol.">
        <title>Complete Genome Sequence of the Naphthalene-Degrading Pseudomonas putida Strain ND6.</title>
        <authorList>
            <person name="Li S."/>
            <person name="Zhao H."/>
            <person name="Li Y."/>
            <person name="Niu S."/>
            <person name="Cai B."/>
        </authorList>
    </citation>
    <scope>NUCLEOTIDE SEQUENCE [LARGE SCALE GENOMIC DNA]</scope>
    <source>
        <strain evidence="1 2">ND6</strain>
    </source>
</reference>
<dbReference type="EMBL" id="CP003588">
    <property type="protein sequence ID" value="AFK71476.1"/>
    <property type="molecule type" value="Genomic_DNA"/>
</dbReference>
<accession>I3V155</accession>
<organism evidence="1 2">
    <name type="scientific">Pseudomonas putida ND6</name>
    <dbReference type="NCBI Taxonomy" id="231023"/>
    <lineage>
        <taxon>Bacteria</taxon>
        <taxon>Pseudomonadati</taxon>
        <taxon>Pseudomonadota</taxon>
        <taxon>Gammaproteobacteria</taxon>
        <taxon>Pseudomonadales</taxon>
        <taxon>Pseudomonadaceae</taxon>
        <taxon>Pseudomonas</taxon>
    </lineage>
</organism>
<proteinExistence type="predicted"/>
<sequence length="58" mass="6212">MALGCEEVGMGAGFCFSAGPFWAQGRFGCPIGFKDGDWLQDRVGAMQLPQAAWESIRG</sequence>
<dbReference type="AlphaFoldDB" id="I3V155"/>